<comment type="similarity">
    <text evidence="1">Belongs to the peptidase C2 family.</text>
</comment>
<dbReference type="PRINTS" id="PR00704">
    <property type="entry name" value="CALPAIN"/>
</dbReference>
<gene>
    <name evidence="4" type="primary">CAPN9_7</name>
    <name evidence="4" type="ORF">Ciccas_001514</name>
</gene>
<reference evidence="4 5" key="1">
    <citation type="submission" date="2024-11" db="EMBL/GenBank/DDBJ databases">
        <title>Adaptive evolution of stress response genes in parasites aligns with host niche diversity.</title>
        <authorList>
            <person name="Hahn C."/>
            <person name="Resl P."/>
        </authorList>
    </citation>
    <scope>NUCLEOTIDE SEQUENCE [LARGE SCALE GENOMIC DNA]</scope>
    <source>
        <strain evidence="4">EGGRZ-B1_66</strain>
        <tissue evidence="4">Body</tissue>
    </source>
</reference>
<dbReference type="EMBL" id="JBJKFK010000100">
    <property type="protein sequence ID" value="KAL3319809.1"/>
    <property type="molecule type" value="Genomic_DNA"/>
</dbReference>
<dbReference type="PROSITE" id="PS50203">
    <property type="entry name" value="CALPAIN_CAT"/>
    <property type="match status" value="1"/>
</dbReference>
<dbReference type="Pfam" id="PF00648">
    <property type="entry name" value="Peptidase_C2"/>
    <property type="match status" value="1"/>
</dbReference>
<dbReference type="InterPro" id="IPR001300">
    <property type="entry name" value="Peptidase_C2_calpain_cat"/>
</dbReference>
<dbReference type="PANTHER" id="PTHR10183">
    <property type="entry name" value="CALPAIN"/>
    <property type="match status" value="1"/>
</dbReference>
<evidence type="ECO:0000256" key="2">
    <source>
        <dbReference type="PROSITE-ProRule" id="PRU00239"/>
    </source>
</evidence>
<dbReference type="SMART" id="SM00230">
    <property type="entry name" value="CysPc"/>
    <property type="match status" value="1"/>
</dbReference>
<dbReference type="Proteomes" id="UP001626550">
    <property type="component" value="Unassembled WGS sequence"/>
</dbReference>
<name>A0ABD2QJY4_9PLAT</name>
<evidence type="ECO:0000259" key="3">
    <source>
        <dbReference type="PROSITE" id="PS50203"/>
    </source>
</evidence>
<keyword evidence="5" id="KW-1185">Reference proteome</keyword>
<evidence type="ECO:0000313" key="4">
    <source>
        <dbReference type="EMBL" id="KAL3319809.1"/>
    </source>
</evidence>
<dbReference type="PANTHER" id="PTHR10183:SF433">
    <property type="entry name" value="CALPAIN-A-RELATED"/>
    <property type="match status" value="1"/>
</dbReference>
<dbReference type="InterPro" id="IPR038765">
    <property type="entry name" value="Papain-like_cys_pep_sf"/>
</dbReference>
<dbReference type="SUPFAM" id="SSF54001">
    <property type="entry name" value="Cysteine proteinases"/>
    <property type="match status" value="1"/>
</dbReference>
<evidence type="ECO:0000313" key="5">
    <source>
        <dbReference type="Proteomes" id="UP001626550"/>
    </source>
</evidence>
<organism evidence="4 5">
    <name type="scientific">Cichlidogyrus casuarinus</name>
    <dbReference type="NCBI Taxonomy" id="1844966"/>
    <lineage>
        <taxon>Eukaryota</taxon>
        <taxon>Metazoa</taxon>
        <taxon>Spiralia</taxon>
        <taxon>Lophotrochozoa</taxon>
        <taxon>Platyhelminthes</taxon>
        <taxon>Monogenea</taxon>
        <taxon>Monopisthocotylea</taxon>
        <taxon>Dactylogyridea</taxon>
        <taxon>Ancyrocephalidae</taxon>
        <taxon>Cichlidogyrus</taxon>
    </lineage>
</organism>
<accession>A0ABD2QJY4</accession>
<comment type="caution">
    <text evidence="2">Lacks conserved residue(s) required for the propagation of feature annotation.</text>
</comment>
<sequence length="206" mass="23806">MYRALGRLEDPRWLKKCQDETGLILSYSIGDVVADPVPAGRNGKLPLSRSTFHKICRQHIFDGKIWEDEDFPANDSSLGEVSNVTIEWKRPKDLVSNPQFFSGGSMKFDINEMTLPEDYWFISSIFAVAFRSDLMANIIPRNQKFEQDYCGAFRFKFYLQGKWREVIVDDRLPSCNNRCKYVAFGNPSEFCCPLIHKAYAKQVTLH</sequence>
<evidence type="ECO:0000256" key="1">
    <source>
        <dbReference type="ARBA" id="ARBA00007623"/>
    </source>
</evidence>
<protein>
    <submittedName>
        <fullName evidence="4">Calpain 2, (M II) large subunit</fullName>
    </submittedName>
</protein>
<dbReference type="InterPro" id="IPR022684">
    <property type="entry name" value="Calpain_cysteine_protease"/>
</dbReference>
<dbReference type="AlphaFoldDB" id="A0ABD2QJY4"/>
<feature type="domain" description="Calpain catalytic" evidence="3">
    <location>
        <begin position="65"/>
        <end position="201"/>
    </location>
</feature>
<comment type="caution">
    <text evidence="4">The sequence shown here is derived from an EMBL/GenBank/DDBJ whole genome shotgun (WGS) entry which is preliminary data.</text>
</comment>
<proteinExistence type="inferred from homology"/>